<evidence type="ECO:0000259" key="8">
    <source>
        <dbReference type="Pfam" id="PF02771"/>
    </source>
</evidence>
<dbReference type="Proteomes" id="UP000278036">
    <property type="component" value="Unassembled WGS sequence"/>
</dbReference>
<dbReference type="PANTHER" id="PTHR43884">
    <property type="entry name" value="ACYL-COA DEHYDROGENASE"/>
    <property type="match status" value="1"/>
</dbReference>
<dbReference type="AlphaFoldDB" id="A0A3A9JAF4"/>
<evidence type="ECO:0000256" key="1">
    <source>
        <dbReference type="ARBA" id="ARBA00001974"/>
    </source>
</evidence>
<dbReference type="Gene3D" id="1.10.540.10">
    <property type="entry name" value="Acyl-CoA dehydrogenase/oxidase, N-terminal domain"/>
    <property type="match status" value="1"/>
</dbReference>
<keyword evidence="4" id="KW-0274">FAD</keyword>
<gene>
    <name evidence="9" type="ORF">D6Z83_19415</name>
    <name evidence="10" type="ORF">EBE87_05830</name>
</gene>
<dbReference type="EMBL" id="RFLX01000003">
    <property type="protein sequence ID" value="RMI25916.1"/>
    <property type="molecule type" value="Genomic_DNA"/>
</dbReference>
<comment type="similarity">
    <text evidence="2">Belongs to the acyl-CoA dehydrogenase family.</text>
</comment>
<dbReference type="EMBL" id="RAQU01000147">
    <property type="protein sequence ID" value="RKK02501.1"/>
    <property type="molecule type" value="Genomic_DNA"/>
</dbReference>
<dbReference type="GO" id="GO:0003995">
    <property type="term" value="F:acyl-CoA dehydrogenase activity"/>
    <property type="evidence" value="ECO:0007669"/>
    <property type="project" value="TreeGrafter"/>
</dbReference>
<reference evidence="9 12" key="1">
    <citation type="submission" date="2018-09" db="EMBL/GenBank/DDBJ databases">
        <title>Roseomonas sp. nov., isolated from feces of Tibetan antelopes in the Qinghai-Tibet plateau, China.</title>
        <authorList>
            <person name="Tian Z."/>
        </authorList>
    </citation>
    <scope>NUCLEOTIDE SEQUENCE [LARGE SCALE GENOMIC DNA]</scope>
    <source>
        <strain evidence="10 11">Z23</strain>
        <strain evidence="9 12">Z24</strain>
    </source>
</reference>
<feature type="domain" description="Acyl-CoA dehydrogenase/oxidase N-terminal" evidence="8">
    <location>
        <begin position="50"/>
        <end position="151"/>
    </location>
</feature>
<dbReference type="InParanoid" id="A0A3A9JAF4"/>
<dbReference type="SUPFAM" id="SSF56645">
    <property type="entry name" value="Acyl-CoA dehydrogenase NM domain-like"/>
    <property type="match status" value="1"/>
</dbReference>
<dbReference type="Pfam" id="PF02771">
    <property type="entry name" value="Acyl-CoA_dh_N"/>
    <property type="match status" value="1"/>
</dbReference>
<evidence type="ECO:0000259" key="7">
    <source>
        <dbReference type="Pfam" id="PF00441"/>
    </source>
</evidence>
<dbReference type="InterPro" id="IPR036250">
    <property type="entry name" value="AcylCo_DH-like_C"/>
</dbReference>
<proteinExistence type="inferred from homology"/>
<evidence type="ECO:0000313" key="11">
    <source>
        <dbReference type="Proteomes" id="UP000274097"/>
    </source>
</evidence>
<organism evidence="9 12">
    <name type="scientific">Teichococcus wenyumeiae</name>
    <dbReference type="NCBI Taxonomy" id="2478470"/>
    <lineage>
        <taxon>Bacteria</taxon>
        <taxon>Pseudomonadati</taxon>
        <taxon>Pseudomonadota</taxon>
        <taxon>Alphaproteobacteria</taxon>
        <taxon>Acetobacterales</taxon>
        <taxon>Roseomonadaceae</taxon>
        <taxon>Roseomonas</taxon>
    </lineage>
</organism>
<evidence type="ECO:0000256" key="4">
    <source>
        <dbReference type="ARBA" id="ARBA00022827"/>
    </source>
</evidence>
<evidence type="ECO:0000256" key="3">
    <source>
        <dbReference type="ARBA" id="ARBA00022630"/>
    </source>
</evidence>
<dbReference type="InterPro" id="IPR009075">
    <property type="entry name" value="AcylCo_DH/oxidase_C"/>
</dbReference>
<evidence type="ECO:0000313" key="9">
    <source>
        <dbReference type="EMBL" id="RKK02501.1"/>
    </source>
</evidence>
<comment type="cofactor">
    <cofactor evidence="1">
        <name>FAD</name>
        <dbReference type="ChEBI" id="CHEBI:57692"/>
    </cofactor>
</comment>
<keyword evidence="5" id="KW-0560">Oxidoreductase</keyword>
<dbReference type="Gene3D" id="1.20.140.10">
    <property type="entry name" value="Butyryl-CoA Dehydrogenase, subunit A, domain 3"/>
    <property type="match status" value="1"/>
</dbReference>
<feature type="region of interest" description="Disordered" evidence="6">
    <location>
        <begin position="1"/>
        <end position="29"/>
    </location>
</feature>
<comment type="caution">
    <text evidence="9">The sequence shown here is derived from an EMBL/GenBank/DDBJ whole genome shotgun (WGS) entry which is preliminary data.</text>
</comment>
<dbReference type="PANTHER" id="PTHR43884:SF20">
    <property type="entry name" value="ACYL-COA DEHYDROGENASE FADE28"/>
    <property type="match status" value="1"/>
</dbReference>
<evidence type="ECO:0000313" key="10">
    <source>
        <dbReference type="EMBL" id="RMI25916.1"/>
    </source>
</evidence>
<evidence type="ECO:0008006" key="13">
    <source>
        <dbReference type="Google" id="ProtNLM"/>
    </source>
</evidence>
<evidence type="ECO:0000313" key="12">
    <source>
        <dbReference type="Proteomes" id="UP000278036"/>
    </source>
</evidence>
<feature type="domain" description="Acyl-CoA dehydrogenase/oxidase C-terminal" evidence="7">
    <location>
        <begin position="256"/>
        <end position="379"/>
    </location>
</feature>
<dbReference type="Pfam" id="PF00441">
    <property type="entry name" value="Acyl-CoA_dh_1"/>
    <property type="match status" value="1"/>
</dbReference>
<accession>A0A3A9JAF4</accession>
<protein>
    <recommendedName>
        <fullName evidence="13">Acyl-CoA dehydrogenase</fullName>
    </recommendedName>
</protein>
<dbReference type="InterPro" id="IPR009100">
    <property type="entry name" value="AcylCoA_DH/oxidase_NM_dom_sf"/>
</dbReference>
<keyword evidence="11" id="KW-1185">Reference proteome</keyword>
<dbReference type="Proteomes" id="UP000274097">
    <property type="component" value="Unassembled WGS sequence"/>
</dbReference>
<dbReference type="InterPro" id="IPR037069">
    <property type="entry name" value="AcylCoA_DH/ox_N_sf"/>
</dbReference>
<name>A0A3A9JAF4_9PROT</name>
<dbReference type="GO" id="GO:0050660">
    <property type="term" value="F:flavin adenine dinucleotide binding"/>
    <property type="evidence" value="ECO:0007669"/>
    <property type="project" value="InterPro"/>
</dbReference>
<dbReference type="InterPro" id="IPR013786">
    <property type="entry name" value="AcylCoA_DH/ox_N"/>
</dbReference>
<evidence type="ECO:0000256" key="5">
    <source>
        <dbReference type="ARBA" id="ARBA00023002"/>
    </source>
</evidence>
<keyword evidence="3" id="KW-0285">Flavoprotein</keyword>
<evidence type="ECO:0000256" key="2">
    <source>
        <dbReference type="ARBA" id="ARBA00009347"/>
    </source>
</evidence>
<dbReference type="SUPFAM" id="SSF47203">
    <property type="entry name" value="Acyl-CoA dehydrogenase C-terminal domain-like"/>
    <property type="match status" value="1"/>
</dbReference>
<evidence type="ECO:0000256" key="6">
    <source>
        <dbReference type="SAM" id="MobiDB-lite"/>
    </source>
</evidence>
<sequence>MAAEFPLRPGTHHLWRQQRGSEEPAGPHPVRELTDMAFTATPLLPGDLFDSAAKFAAAADARTAELAKVRERDEHAARLWEQATELGWPAIMVPEEQGGIGGGIPDVAALVEGGARAALPLPLVPACAIVPILLQAAGEAGQATLGGLAEGTARIIPVLPEDAPGLRATRQGAAWRLDGAAEGVARLPGLTQLLVACAAEGGTALLLVEASAATLREHERLDGQPSLDASFDGTAATLLAQGEAVEASLVQARDAGAFLCCMEAVAAMGAALEQTVGYLNTRVQFGQTLASFQALRHRTVELYVIYETARALMRHLLEQAEAGTPWAARELSLAKLHIGPAARAFAKEAIQLHGGMGLTEELAAVRLAKRLLLVEFEYGDSITRAEALLAA</sequence>